<dbReference type="EMBL" id="JAVLET010000003">
    <property type="protein sequence ID" value="KAL0472083.1"/>
    <property type="molecule type" value="Genomic_DNA"/>
</dbReference>
<name>A0ABR3DJM6_NEUIN</name>
<evidence type="ECO:0000313" key="2">
    <source>
        <dbReference type="EMBL" id="KAL0472083.1"/>
    </source>
</evidence>
<comment type="caution">
    <text evidence="2">The sequence shown here is derived from an EMBL/GenBank/DDBJ whole genome shotgun (WGS) entry which is preliminary data.</text>
</comment>
<feature type="compositionally biased region" description="Low complexity" evidence="1">
    <location>
        <begin position="289"/>
        <end position="302"/>
    </location>
</feature>
<feature type="region of interest" description="Disordered" evidence="1">
    <location>
        <begin position="195"/>
        <end position="232"/>
    </location>
</feature>
<feature type="compositionally biased region" description="Basic and acidic residues" evidence="1">
    <location>
        <begin position="497"/>
        <end position="514"/>
    </location>
</feature>
<protein>
    <submittedName>
        <fullName evidence="2">Uncharacterized protein</fullName>
    </submittedName>
</protein>
<gene>
    <name evidence="2" type="ORF">QR685DRAFT_495010</name>
</gene>
<feature type="compositionally biased region" description="Low complexity" evidence="1">
    <location>
        <begin position="47"/>
        <end position="91"/>
    </location>
</feature>
<keyword evidence="3" id="KW-1185">Reference proteome</keyword>
<accession>A0ABR3DJM6</accession>
<feature type="compositionally biased region" description="Polar residues" evidence="1">
    <location>
        <begin position="92"/>
        <end position="118"/>
    </location>
</feature>
<feature type="compositionally biased region" description="Polar residues" evidence="1">
    <location>
        <begin position="1"/>
        <end position="34"/>
    </location>
</feature>
<sequence length="632" mass="67003">MDSLSSKEALSIDTITDSLTPATTATNLHSTTSKPHPKRTLSDTAESTTCPSISSSSPLVTPSKDTDSTSPSTASATTPPSSLQATPSPTAHLSSITKSRQPTTPVIPDSLSTDTQGTTISKPKTIVLHHDTIIDGRRIIIRTIQNCFAAILGPNAPQPSETAILNAFAHNATLGEALSQLGAFKTSGKPNSSFAAAEAANSDTGIKSSSKDQGKGKAKVIDPTSPPTQEEQQYDYHHAIALWTQAYLHYTHEFLSEFDIYPDLEPFAKQMKQQDVNVVILIAQDGFESSSSSSSPDQTSSTDGDKDGKKQKQKKKQQQPATPAQGVMIIQELMRRMGVTAAGKGARGYQGQGRQAAAVGGATSAVVVVGGIYASGIEGEAVARVWKGDILPGFQTTPQIAIAQEANLGGGEGNASKETDTEIGTVAADSPAMRKDEVLFACCSKQYLGLARAIGATACWVTRCEDKKAGERQADIVVEDLEKLGELVVGDRVSNGKGEKSMVDARHSRQRDESGISTSEKKKKTPKNKSTTITTEDVDMPDADCNNDGAAVDQKIEEPQNDGSEGTSERKLASSKAMKVVKTEQVEDNSVATVAQQKGSTGKKRTRDDVEEWLPVEMGGEEVPVVDLTEEP</sequence>
<evidence type="ECO:0000313" key="3">
    <source>
        <dbReference type="Proteomes" id="UP001451303"/>
    </source>
</evidence>
<organism evidence="2 3">
    <name type="scientific">Neurospora intermedia</name>
    <dbReference type="NCBI Taxonomy" id="5142"/>
    <lineage>
        <taxon>Eukaryota</taxon>
        <taxon>Fungi</taxon>
        <taxon>Dikarya</taxon>
        <taxon>Ascomycota</taxon>
        <taxon>Pezizomycotina</taxon>
        <taxon>Sordariomycetes</taxon>
        <taxon>Sordariomycetidae</taxon>
        <taxon>Sordariales</taxon>
        <taxon>Sordariaceae</taxon>
        <taxon>Neurospora</taxon>
    </lineage>
</organism>
<reference evidence="2 3" key="1">
    <citation type="submission" date="2023-09" db="EMBL/GenBank/DDBJ databases">
        <title>Multi-omics analysis of a traditional fermented food reveals byproduct-associated fungal strains for waste-to-food upcycling.</title>
        <authorList>
            <consortium name="Lawrence Berkeley National Laboratory"/>
            <person name="Rekdal V.M."/>
            <person name="Villalobos-Escobedo J.M."/>
            <person name="Rodriguez-Valeron N."/>
            <person name="Garcia M.O."/>
            <person name="Vasquez D.P."/>
            <person name="Damayanti I."/>
            <person name="Sorensen P.M."/>
            <person name="Baidoo E.E."/>
            <person name="De Carvalho A.C."/>
            <person name="Riley R."/>
            <person name="Lipzen A."/>
            <person name="He G."/>
            <person name="Yan M."/>
            <person name="Haridas S."/>
            <person name="Daum C."/>
            <person name="Yoshinaga Y."/>
            <person name="Ng V."/>
            <person name="Grigoriev I.V."/>
            <person name="Munk R."/>
            <person name="Nuraida L."/>
            <person name="Wijaya C.H."/>
            <person name="Morales P.-C."/>
            <person name="Keasling J.D."/>
        </authorList>
    </citation>
    <scope>NUCLEOTIDE SEQUENCE [LARGE SCALE GENOMIC DNA]</scope>
    <source>
        <strain evidence="2 3">FGSC 2613</strain>
    </source>
</reference>
<feature type="region of interest" description="Disordered" evidence="1">
    <location>
        <begin position="287"/>
        <end position="326"/>
    </location>
</feature>
<feature type="region of interest" description="Disordered" evidence="1">
    <location>
        <begin position="494"/>
        <end position="580"/>
    </location>
</feature>
<feature type="region of interest" description="Disordered" evidence="1">
    <location>
        <begin position="1"/>
        <end position="118"/>
    </location>
</feature>
<evidence type="ECO:0000256" key="1">
    <source>
        <dbReference type="SAM" id="MobiDB-lite"/>
    </source>
</evidence>
<dbReference type="Proteomes" id="UP001451303">
    <property type="component" value="Unassembled WGS sequence"/>
</dbReference>
<proteinExistence type="predicted"/>